<keyword evidence="3" id="KW-0028">Amino-acid biosynthesis</keyword>
<accession>A0A507ZJH4</accession>
<comment type="caution">
    <text evidence="5">The sequence shown here is derived from an EMBL/GenBank/DDBJ whole genome shotgun (WGS) entry which is preliminary data.</text>
</comment>
<dbReference type="RefSeq" id="WP_141422323.1">
    <property type="nucleotide sequence ID" value="NZ_VIAR01000011.1"/>
</dbReference>
<dbReference type="PANTHER" id="PTHR21089:SF1">
    <property type="entry name" value="BIFUNCTIONAL 3-DEHYDROQUINATE DEHYDRATASE_SHIKIMATE DEHYDROGENASE, CHLOROPLASTIC"/>
    <property type="match status" value="1"/>
</dbReference>
<dbReference type="SUPFAM" id="SSF53223">
    <property type="entry name" value="Aminoacid dehydrogenase-like, N-terminal domain"/>
    <property type="match status" value="1"/>
</dbReference>
<evidence type="ECO:0000313" key="6">
    <source>
        <dbReference type="Proteomes" id="UP000317169"/>
    </source>
</evidence>
<dbReference type="GO" id="GO:0005829">
    <property type="term" value="C:cytosol"/>
    <property type="evidence" value="ECO:0007669"/>
    <property type="project" value="TreeGrafter"/>
</dbReference>
<dbReference type="InterPro" id="IPR013708">
    <property type="entry name" value="Shikimate_DH-bd_N"/>
</dbReference>
<feature type="domain" description="Shikimate dehydrogenase substrate binding N-terminal" evidence="4">
    <location>
        <begin position="7"/>
        <end position="87"/>
    </location>
</feature>
<organism evidence="5 6">
    <name type="scientific">Haloflavibacter putidus</name>
    <dbReference type="NCBI Taxonomy" id="2576776"/>
    <lineage>
        <taxon>Bacteria</taxon>
        <taxon>Pseudomonadati</taxon>
        <taxon>Bacteroidota</taxon>
        <taxon>Flavobacteriia</taxon>
        <taxon>Flavobacteriales</taxon>
        <taxon>Flavobacteriaceae</taxon>
        <taxon>Haloflavibacter</taxon>
    </lineage>
</organism>
<dbReference type="CDD" id="cd01065">
    <property type="entry name" value="NAD_bind_Shikimate_DH"/>
    <property type="match status" value="1"/>
</dbReference>
<evidence type="ECO:0000256" key="1">
    <source>
        <dbReference type="ARBA" id="ARBA00004871"/>
    </source>
</evidence>
<dbReference type="Pfam" id="PF08501">
    <property type="entry name" value="Shikimate_dh_N"/>
    <property type="match status" value="1"/>
</dbReference>
<dbReference type="GO" id="GO:0050661">
    <property type="term" value="F:NADP binding"/>
    <property type="evidence" value="ECO:0007669"/>
    <property type="project" value="TreeGrafter"/>
</dbReference>
<proteinExistence type="predicted"/>
<evidence type="ECO:0000313" key="5">
    <source>
        <dbReference type="EMBL" id="TQD36294.1"/>
    </source>
</evidence>
<dbReference type="Gene3D" id="3.40.50.720">
    <property type="entry name" value="NAD(P)-binding Rossmann-like Domain"/>
    <property type="match status" value="1"/>
</dbReference>
<keyword evidence="6" id="KW-1185">Reference proteome</keyword>
<dbReference type="InterPro" id="IPR022893">
    <property type="entry name" value="Shikimate_DH_fam"/>
</dbReference>
<dbReference type="EMBL" id="VIAR01000011">
    <property type="protein sequence ID" value="TQD36294.1"/>
    <property type="molecule type" value="Genomic_DNA"/>
</dbReference>
<protein>
    <submittedName>
        <fullName evidence="5">Shikimate dehydrogenase</fullName>
    </submittedName>
</protein>
<comment type="pathway">
    <text evidence="1">Metabolic intermediate biosynthesis; chorismate biosynthesis; chorismate from D-erythrose 4-phosphate and phosphoenolpyruvate: step 4/7.</text>
</comment>
<gene>
    <name evidence="5" type="ORF">FKR84_10810</name>
</gene>
<dbReference type="InterPro" id="IPR046346">
    <property type="entry name" value="Aminoacid_DH-like_N_sf"/>
</dbReference>
<dbReference type="InterPro" id="IPR036291">
    <property type="entry name" value="NAD(P)-bd_dom_sf"/>
</dbReference>
<evidence type="ECO:0000256" key="2">
    <source>
        <dbReference type="ARBA" id="ARBA00023002"/>
    </source>
</evidence>
<dbReference type="GO" id="GO:0009423">
    <property type="term" value="P:chorismate biosynthetic process"/>
    <property type="evidence" value="ECO:0007669"/>
    <property type="project" value="TreeGrafter"/>
</dbReference>
<dbReference type="Proteomes" id="UP000317169">
    <property type="component" value="Unassembled WGS sequence"/>
</dbReference>
<dbReference type="GO" id="GO:0004764">
    <property type="term" value="F:shikimate 3-dehydrogenase (NADP+) activity"/>
    <property type="evidence" value="ECO:0007669"/>
    <property type="project" value="InterPro"/>
</dbReference>
<sequence>MEPKFGLVGKNIAYSFSKNYFLKKFAAEGISASYQNFDIQDISELPQVLQTKNLKGLNVTIPYKESIIPYLNRLEADAEKIGAVNTIKIENGKLTGYNTDCFGFMKSLFPLLEKQHQYALVLGTGGASKAVAYALKSLGIEYKLVSRNPSKNQLAYGDLTEEIIAQHPLIINTTPLGTSPQINKAPDIPYRFISKQHLLYDLVYNPPLTNFLANGQAQGAKLYNGQKMLEFQAERAWEIWNQ</sequence>
<evidence type="ECO:0000256" key="3">
    <source>
        <dbReference type="ARBA" id="ARBA00023141"/>
    </source>
</evidence>
<dbReference type="Gene3D" id="3.40.50.10860">
    <property type="entry name" value="Leucine Dehydrogenase, chain A, domain 1"/>
    <property type="match status" value="1"/>
</dbReference>
<dbReference type="SUPFAM" id="SSF51735">
    <property type="entry name" value="NAD(P)-binding Rossmann-fold domains"/>
    <property type="match status" value="1"/>
</dbReference>
<name>A0A507ZJH4_9FLAO</name>
<keyword evidence="3" id="KW-0057">Aromatic amino acid biosynthesis</keyword>
<evidence type="ECO:0000259" key="4">
    <source>
        <dbReference type="Pfam" id="PF08501"/>
    </source>
</evidence>
<dbReference type="AlphaFoldDB" id="A0A507ZJH4"/>
<dbReference type="GO" id="GO:0009073">
    <property type="term" value="P:aromatic amino acid family biosynthetic process"/>
    <property type="evidence" value="ECO:0007669"/>
    <property type="project" value="UniProtKB-KW"/>
</dbReference>
<dbReference type="PANTHER" id="PTHR21089">
    <property type="entry name" value="SHIKIMATE DEHYDROGENASE"/>
    <property type="match status" value="1"/>
</dbReference>
<keyword evidence="2" id="KW-0560">Oxidoreductase</keyword>
<dbReference type="OrthoDB" id="9792692at2"/>
<reference evidence="5 6" key="1">
    <citation type="submission" date="2019-06" db="EMBL/GenBank/DDBJ databases">
        <title>Flavibacter putida gen. nov., sp. nov., a novel marine bacterium of the family Flavobacteriaceae isolated from coastal seawater.</title>
        <authorList>
            <person name="Feng X."/>
        </authorList>
    </citation>
    <scope>NUCLEOTIDE SEQUENCE [LARGE SCALE GENOMIC DNA]</scope>
    <source>
        <strain evidence="5 6">PLHSN227</strain>
    </source>
</reference>
<dbReference type="GO" id="GO:0019632">
    <property type="term" value="P:shikimate metabolic process"/>
    <property type="evidence" value="ECO:0007669"/>
    <property type="project" value="TreeGrafter"/>
</dbReference>